<gene>
    <name evidence="1" type="ORF">VNI00_004761</name>
</gene>
<proteinExistence type="predicted"/>
<reference evidence="1 2" key="1">
    <citation type="submission" date="2024-01" db="EMBL/GenBank/DDBJ databases">
        <title>A draft genome for a cacao thread blight-causing isolate of Paramarasmius palmivorus.</title>
        <authorList>
            <person name="Baruah I.K."/>
            <person name="Bukari Y."/>
            <person name="Amoako-Attah I."/>
            <person name="Meinhardt L.W."/>
            <person name="Bailey B.A."/>
            <person name="Cohen S.P."/>
        </authorList>
    </citation>
    <scope>NUCLEOTIDE SEQUENCE [LARGE SCALE GENOMIC DNA]</scope>
    <source>
        <strain evidence="1 2">GH-12</strain>
    </source>
</reference>
<sequence length="223" mass="25838">MALLVRPDIRRLLQNRNLAIVPTLDTLKAMTVVVGENSRRFPLSPKRYTDSFPDEYYEYHVVPLNGAPLFVQYSTDPSGRASIQRYDYPYKTLPRLRLPIHPYHATYHCICPLLLHSRMVSRMFTWGKQAVDAMMILGINWSTPAINFHLPTVPGYHIEGEESIFDENTSSLLYSYGDSDSSLDEEPDPQVQQEWPALPRTTYSYLTAEKEQWVIDWILKVEL</sequence>
<organism evidence="1 2">
    <name type="scientific">Paramarasmius palmivorus</name>
    <dbReference type="NCBI Taxonomy" id="297713"/>
    <lineage>
        <taxon>Eukaryota</taxon>
        <taxon>Fungi</taxon>
        <taxon>Dikarya</taxon>
        <taxon>Basidiomycota</taxon>
        <taxon>Agaricomycotina</taxon>
        <taxon>Agaricomycetes</taxon>
        <taxon>Agaricomycetidae</taxon>
        <taxon>Agaricales</taxon>
        <taxon>Marasmiineae</taxon>
        <taxon>Marasmiaceae</taxon>
        <taxon>Paramarasmius</taxon>
    </lineage>
</organism>
<dbReference type="Proteomes" id="UP001383192">
    <property type="component" value="Unassembled WGS sequence"/>
</dbReference>
<keyword evidence="2" id="KW-1185">Reference proteome</keyword>
<name>A0AAW0DEW0_9AGAR</name>
<dbReference type="EMBL" id="JAYKXP010000013">
    <property type="protein sequence ID" value="KAK7051261.1"/>
    <property type="molecule type" value="Genomic_DNA"/>
</dbReference>
<evidence type="ECO:0000313" key="1">
    <source>
        <dbReference type="EMBL" id="KAK7051261.1"/>
    </source>
</evidence>
<protein>
    <submittedName>
        <fullName evidence="1">Uncharacterized protein</fullName>
    </submittedName>
</protein>
<dbReference type="AlphaFoldDB" id="A0AAW0DEW0"/>
<evidence type="ECO:0000313" key="2">
    <source>
        <dbReference type="Proteomes" id="UP001383192"/>
    </source>
</evidence>
<comment type="caution">
    <text evidence="1">The sequence shown here is derived from an EMBL/GenBank/DDBJ whole genome shotgun (WGS) entry which is preliminary data.</text>
</comment>
<accession>A0AAW0DEW0</accession>